<accession>A0A9D4G6G3</accession>
<keyword evidence="8" id="KW-0238">DNA-binding</keyword>
<name>A0A9D4G6G3_DREPO</name>
<evidence type="ECO:0000256" key="11">
    <source>
        <dbReference type="PROSITE-ProRule" id="PRU00042"/>
    </source>
</evidence>
<dbReference type="AlphaFoldDB" id="A0A9D4G6G3"/>
<dbReference type="FunFam" id="3.30.160.60:FF:000446">
    <property type="entry name" value="Zinc finger protein"/>
    <property type="match status" value="2"/>
</dbReference>
<dbReference type="SUPFAM" id="SSF57667">
    <property type="entry name" value="beta-beta-alpha zinc fingers"/>
    <property type="match status" value="5"/>
</dbReference>
<evidence type="ECO:0000256" key="1">
    <source>
        <dbReference type="ARBA" id="ARBA00004123"/>
    </source>
</evidence>
<keyword evidence="10" id="KW-0539">Nucleus</keyword>
<dbReference type="GO" id="GO:0000981">
    <property type="term" value="F:DNA-binding transcription factor activity, RNA polymerase II-specific"/>
    <property type="evidence" value="ECO:0007669"/>
    <property type="project" value="TreeGrafter"/>
</dbReference>
<dbReference type="InterPro" id="IPR036236">
    <property type="entry name" value="Znf_C2H2_sf"/>
</dbReference>
<dbReference type="SUPFAM" id="SSF82199">
    <property type="entry name" value="SET domain"/>
    <property type="match status" value="1"/>
</dbReference>
<gene>
    <name evidence="15" type="ORF">DPMN_138336</name>
</gene>
<evidence type="ECO:0000259" key="14">
    <source>
        <dbReference type="PROSITE" id="PS50280"/>
    </source>
</evidence>
<protein>
    <submittedName>
        <fullName evidence="15">Uncharacterized protein</fullName>
    </submittedName>
</protein>
<dbReference type="GO" id="GO:0000978">
    <property type="term" value="F:RNA polymerase II cis-regulatory region sequence-specific DNA binding"/>
    <property type="evidence" value="ECO:0007669"/>
    <property type="project" value="TreeGrafter"/>
</dbReference>
<dbReference type="PROSITE" id="PS50157">
    <property type="entry name" value="ZINC_FINGER_C2H2_2"/>
    <property type="match status" value="8"/>
</dbReference>
<keyword evidence="4" id="KW-0677">Repeat</keyword>
<sequence>MRKRKTKSNTRENDMKSESAIIKDFDSMTQTSVNTMSASESQETLNSDQTIDDLNSVCVKIEIDEWCNTASDFYSVCAKSEQVLYEERHLNCKKQDGFNIVHEQTACLRMDQDYTKQDGFTSECVKSEQTEYEDVTRQACINSVYVNKNPTANLNEYTVTAQENAVTRTAPIFLGPAKMKLVKKGDHVKKVKRMKKMRYPEKDKTVYSLQERNTGSCMNLGPPDNDHFLYCGDCNKDFEGDCPVHGPYHYIQDKEVPEKDPLRAERTLPDCLEMKTSKIAGAGFGVFSKNGLKSRIMFGPYGGEIITDNHKSGYCWQGKTYKDGKASHFVDAQNKATCNWMRNVKCAMTEEDRNLVEIQYRGCIYYCTLKPVSPGEELLVWYRDEFVREFGLIRDENLSISYSNKNSGHFAKHMNINTEDRPYKCEECGYACKGSVDFNKHMGIHTGERPYKCEVCSKAFKHSGDLKKHMRIHTGERPYKCEVCRYSYKNSDHLKIHMRIHTGERPYTCEVCGKAFKDISYLNKHTRIHTGERLYKCEVCDHSCLHSGHLKTHMMIHTGERPYKCEVCSYECNQSSTLKKHKIIHTGERPYKFKVCIYACYNSSNLKAHMRIHTGERSHKCEVCSYAGNTSSDLKTHMRIHSRERPHTC</sequence>
<dbReference type="Gene3D" id="3.30.160.60">
    <property type="entry name" value="Classic Zinc Finger"/>
    <property type="match status" value="8"/>
</dbReference>
<dbReference type="PROSITE" id="PS00028">
    <property type="entry name" value="ZINC_FINGER_C2H2_1"/>
    <property type="match status" value="6"/>
</dbReference>
<keyword evidence="6" id="KW-0862">Zinc</keyword>
<feature type="domain" description="C2H2-type" evidence="13">
    <location>
        <begin position="507"/>
        <end position="534"/>
    </location>
</feature>
<dbReference type="FunFam" id="3.30.160.60:FF:001370">
    <property type="entry name" value="Zinc finger protein"/>
    <property type="match status" value="1"/>
</dbReference>
<feature type="domain" description="C2H2-type" evidence="13">
    <location>
        <begin position="479"/>
        <end position="506"/>
    </location>
</feature>
<dbReference type="FunFam" id="3.30.160.60:FF:000295">
    <property type="entry name" value="zinc finger protein 19"/>
    <property type="match status" value="1"/>
</dbReference>
<dbReference type="Pfam" id="PF00096">
    <property type="entry name" value="zf-C2H2"/>
    <property type="match status" value="5"/>
</dbReference>
<feature type="domain" description="C2H2-type" evidence="13">
    <location>
        <begin position="563"/>
        <end position="590"/>
    </location>
</feature>
<evidence type="ECO:0000256" key="2">
    <source>
        <dbReference type="ARBA" id="ARBA00006991"/>
    </source>
</evidence>
<comment type="subcellular location">
    <subcellularLocation>
        <location evidence="1">Nucleus</location>
    </subcellularLocation>
</comment>
<feature type="domain" description="C2H2-type" evidence="13">
    <location>
        <begin position="619"/>
        <end position="646"/>
    </location>
</feature>
<reference evidence="15" key="2">
    <citation type="submission" date="2020-11" db="EMBL/GenBank/DDBJ databases">
        <authorList>
            <person name="McCartney M.A."/>
            <person name="Auch B."/>
            <person name="Kono T."/>
            <person name="Mallez S."/>
            <person name="Becker A."/>
            <person name="Gohl D.M."/>
            <person name="Silverstein K.A.T."/>
            <person name="Koren S."/>
            <person name="Bechman K.B."/>
            <person name="Herman A."/>
            <person name="Abrahante J.E."/>
            <person name="Garbe J."/>
        </authorList>
    </citation>
    <scope>NUCLEOTIDE SEQUENCE</scope>
    <source>
        <strain evidence="15">Duluth1</strain>
        <tissue evidence="15">Whole animal</tissue>
    </source>
</reference>
<dbReference type="FunFam" id="3.30.160.60:FF:000774">
    <property type="entry name" value="Zinc finger protein"/>
    <property type="match status" value="1"/>
</dbReference>
<organism evidence="15 16">
    <name type="scientific">Dreissena polymorpha</name>
    <name type="common">Zebra mussel</name>
    <name type="synonym">Mytilus polymorpha</name>
    <dbReference type="NCBI Taxonomy" id="45954"/>
    <lineage>
        <taxon>Eukaryota</taxon>
        <taxon>Metazoa</taxon>
        <taxon>Spiralia</taxon>
        <taxon>Lophotrochozoa</taxon>
        <taxon>Mollusca</taxon>
        <taxon>Bivalvia</taxon>
        <taxon>Autobranchia</taxon>
        <taxon>Heteroconchia</taxon>
        <taxon>Euheterodonta</taxon>
        <taxon>Imparidentia</taxon>
        <taxon>Neoheterodontei</taxon>
        <taxon>Myida</taxon>
        <taxon>Dreissenoidea</taxon>
        <taxon>Dreissenidae</taxon>
        <taxon>Dreissena</taxon>
    </lineage>
</organism>
<dbReference type="InterPro" id="IPR013087">
    <property type="entry name" value="Znf_C2H2_type"/>
</dbReference>
<feature type="domain" description="C2H2-type" evidence="13">
    <location>
        <begin position="451"/>
        <end position="478"/>
    </location>
</feature>
<keyword evidence="5 11" id="KW-0863">Zinc-finger</keyword>
<evidence type="ECO:0000256" key="4">
    <source>
        <dbReference type="ARBA" id="ARBA00022737"/>
    </source>
</evidence>
<feature type="region of interest" description="Disordered" evidence="12">
    <location>
        <begin position="1"/>
        <end position="23"/>
    </location>
</feature>
<dbReference type="Pfam" id="PF21549">
    <property type="entry name" value="PRDM2_PR"/>
    <property type="match status" value="1"/>
</dbReference>
<feature type="domain" description="C2H2-type" evidence="13">
    <location>
        <begin position="591"/>
        <end position="618"/>
    </location>
</feature>
<dbReference type="FunFam" id="3.30.160.60:FF:000624">
    <property type="entry name" value="zinc finger protein 697"/>
    <property type="match status" value="2"/>
</dbReference>
<evidence type="ECO:0000256" key="12">
    <source>
        <dbReference type="SAM" id="MobiDB-lite"/>
    </source>
</evidence>
<evidence type="ECO:0000256" key="7">
    <source>
        <dbReference type="ARBA" id="ARBA00023015"/>
    </source>
</evidence>
<evidence type="ECO:0000256" key="3">
    <source>
        <dbReference type="ARBA" id="ARBA00022723"/>
    </source>
</evidence>
<proteinExistence type="inferred from homology"/>
<reference evidence="15" key="1">
    <citation type="journal article" date="2019" name="bioRxiv">
        <title>The Genome of the Zebra Mussel, Dreissena polymorpha: A Resource for Invasive Species Research.</title>
        <authorList>
            <person name="McCartney M.A."/>
            <person name="Auch B."/>
            <person name="Kono T."/>
            <person name="Mallez S."/>
            <person name="Zhang Y."/>
            <person name="Obille A."/>
            <person name="Becker A."/>
            <person name="Abrahante J.E."/>
            <person name="Garbe J."/>
            <person name="Badalamenti J.P."/>
            <person name="Herman A."/>
            <person name="Mangelson H."/>
            <person name="Liachko I."/>
            <person name="Sullivan S."/>
            <person name="Sone E.D."/>
            <person name="Koren S."/>
            <person name="Silverstein K.A.T."/>
            <person name="Beckman K.B."/>
            <person name="Gohl D.M."/>
        </authorList>
    </citation>
    <scope>NUCLEOTIDE SEQUENCE</scope>
    <source>
        <strain evidence="15">Duluth1</strain>
        <tissue evidence="15">Whole animal</tissue>
    </source>
</reference>
<dbReference type="InterPro" id="IPR046341">
    <property type="entry name" value="SET_dom_sf"/>
</dbReference>
<dbReference type="SMART" id="SM00355">
    <property type="entry name" value="ZnF_C2H2"/>
    <property type="match status" value="8"/>
</dbReference>
<feature type="domain" description="SET" evidence="14">
    <location>
        <begin position="270"/>
        <end position="383"/>
    </location>
</feature>
<keyword evidence="16" id="KW-1185">Reference proteome</keyword>
<evidence type="ECO:0000256" key="10">
    <source>
        <dbReference type="ARBA" id="ARBA00023242"/>
    </source>
</evidence>
<feature type="domain" description="C2H2-type" evidence="13">
    <location>
        <begin position="535"/>
        <end position="562"/>
    </location>
</feature>
<keyword evidence="7" id="KW-0805">Transcription regulation</keyword>
<keyword evidence="9" id="KW-0804">Transcription</keyword>
<dbReference type="InterPro" id="IPR001214">
    <property type="entry name" value="SET_dom"/>
</dbReference>
<evidence type="ECO:0000256" key="9">
    <source>
        <dbReference type="ARBA" id="ARBA00023163"/>
    </source>
</evidence>
<dbReference type="Proteomes" id="UP000828390">
    <property type="component" value="Unassembled WGS sequence"/>
</dbReference>
<feature type="domain" description="C2H2-type" evidence="13">
    <location>
        <begin position="423"/>
        <end position="450"/>
    </location>
</feature>
<dbReference type="PROSITE" id="PS50280">
    <property type="entry name" value="SET"/>
    <property type="match status" value="1"/>
</dbReference>
<keyword evidence="3" id="KW-0479">Metal-binding</keyword>
<dbReference type="GO" id="GO:0008270">
    <property type="term" value="F:zinc ion binding"/>
    <property type="evidence" value="ECO:0007669"/>
    <property type="project" value="UniProtKB-KW"/>
</dbReference>
<dbReference type="PANTHER" id="PTHR14003">
    <property type="entry name" value="TRANSCRIPTIONAL REPRESSOR PROTEIN YY"/>
    <property type="match status" value="1"/>
</dbReference>
<dbReference type="EMBL" id="JAIWYP010000006">
    <property type="protein sequence ID" value="KAH3809954.1"/>
    <property type="molecule type" value="Genomic_DNA"/>
</dbReference>
<dbReference type="FunFam" id="3.30.160.60:FF:000123">
    <property type="entry name" value="transcriptional repressor CTCF isoform X1"/>
    <property type="match status" value="1"/>
</dbReference>
<dbReference type="GO" id="GO:0005667">
    <property type="term" value="C:transcription regulator complex"/>
    <property type="evidence" value="ECO:0007669"/>
    <property type="project" value="TreeGrafter"/>
</dbReference>
<feature type="compositionally biased region" description="Basic and acidic residues" evidence="12">
    <location>
        <begin position="9"/>
        <end position="23"/>
    </location>
</feature>
<comment type="caution">
    <text evidence="15">The sequence shown here is derived from an EMBL/GenBank/DDBJ whole genome shotgun (WGS) entry which is preliminary data.</text>
</comment>
<dbReference type="GO" id="GO:0000785">
    <property type="term" value="C:chromatin"/>
    <property type="evidence" value="ECO:0007669"/>
    <property type="project" value="TreeGrafter"/>
</dbReference>
<comment type="similarity">
    <text evidence="2">Belongs to the krueppel C2H2-type zinc-finger protein family.</text>
</comment>
<evidence type="ECO:0000313" key="16">
    <source>
        <dbReference type="Proteomes" id="UP000828390"/>
    </source>
</evidence>
<dbReference type="PANTHER" id="PTHR14003:SF23">
    <property type="entry name" value="ZINC FINGER PROTEIN 143"/>
    <property type="match status" value="1"/>
</dbReference>
<dbReference type="GO" id="GO:0031519">
    <property type="term" value="C:PcG protein complex"/>
    <property type="evidence" value="ECO:0007669"/>
    <property type="project" value="TreeGrafter"/>
</dbReference>
<evidence type="ECO:0000256" key="5">
    <source>
        <dbReference type="ARBA" id="ARBA00022771"/>
    </source>
</evidence>
<evidence type="ECO:0000256" key="8">
    <source>
        <dbReference type="ARBA" id="ARBA00023125"/>
    </source>
</evidence>
<dbReference type="Gene3D" id="2.170.270.10">
    <property type="entry name" value="SET domain"/>
    <property type="match status" value="1"/>
</dbReference>
<evidence type="ECO:0000313" key="15">
    <source>
        <dbReference type="EMBL" id="KAH3809954.1"/>
    </source>
</evidence>
<evidence type="ECO:0000259" key="13">
    <source>
        <dbReference type="PROSITE" id="PS50157"/>
    </source>
</evidence>
<evidence type="ECO:0000256" key="6">
    <source>
        <dbReference type="ARBA" id="ARBA00022833"/>
    </source>
</evidence>